<name>A0A5C6D454_9BACT</name>
<evidence type="ECO:0000313" key="3">
    <source>
        <dbReference type="EMBL" id="TWU30674.1"/>
    </source>
</evidence>
<comment type="caution">
    <text evidence="3">The sequence shown here is derived from an EMBL/GenBank/DDBJ whole genome shotgun (WGS) entry which is preliminary data.</text>
</comment>
<evidence type="ECO:0000256" key="1">
    <source>
        <dbReference type="SAM" id="MobiDB-lite"/>
    </source>
</evidence>
<dbReference type="RefSeq" id="WP_231616099.1">
    <property type="nucleotide sequence ID" value="NZ_SJPV01000021.1"/>
</dbReference>
<dbReference type="Pfam" id="PF06439">
    <property type="entry name" value="3keto-disac_hyd"/>
    <property type="match status" value="1"/>
</dbReference>
<dbReference type="InterPro" id="IPR010496">
    <property type="entry name" value="AL/BT2_dom"/>
</dbReference>
<organism evidence="3 4">
    <name type="scientific">Novipirellula artificiosorum</name>
    <dbReference type="NCBI Taxonomy" id="2528016"/>
    <lineage>
        <taxon>Bacteria</taxon>
        <taxon>Pseudomonadati</taxon>
        <taxon>Planctomycetota</taxon>
        <taxon>Planctomycetia</taxon>
        <taxon>Pirellulales</taxon>
        <taxon>Pirellulaceae</taxon>
        <taxon>Novipirellula</taxon>
    </lineage>
</organism>
<evidence type="ECO:0000259" key="2">
    <source>
        <dbReference type="Pfam" id="PF06439"/>
    </source>
</evidence>
<gene>
    <name evidence="3" type="ORF">Poly41_65790</name>
</gene>
<dbReference type="Proteomes" id="UP000319143">
    <property type="component" value="Unassembled WGS sequence"/>
</dbReference>
<keyword evidence="4" id="KW-1185">Reference proteome</keyword>
<proteinExistence type="predicted"/>
<protein>
    <recommendedName>
        <fullName evidence="2">3-keto-alpha-glucoside-1,2-lyase/3-keto-2-hydroxy-glucal hydratase domain-containing protein</fullName>
    </recommendedName>
</protein>
<evidence type="ECO:0000313" key="4">
    <source>
        <dbReference type="Proteomes" id="UP000319143"/>
    </source>
</evidence>
<dbReference type="AlphaFoldDB" id="A0A5C6D454"/>
<sequence length="238" mass="26463">MKSSLTFAILALFSISELVADDKGKLIFEDSFQRTESQEKTDEPGNGWGTNSKSRAQGHKQVDLRDGAMYIFTHEEADHAASVTHPTEFNNGSVKLRFMLEDERDKLGLNFADLQCKEVHAGHLFMTQISVKEVLLQDLKTGNMRLDIREARQAKKPLSAEQSSALEGKSKKVSHSLQVGKWYEVEVTIKGDQLSVAIDGKTIGTLSSPGIAHPTKSMLRLAVPRNAVVDDVKIWRNQ</sequence>
<feature type="region of interest" description="Disordered" evidence="1">
    <location>
        <begin position="34"/>
        <end position="60"/>
    </location>
</feature>
<accession>A0A5C6D454</accession>
<dbReference type="EMBL" id="SJPV01000021">
    <property type="protein sequence ID" value="TWU30674.1"/>
    <property type="molecule type" value="Genomic_DNA"/>
</dbReference>
<feature type="compositionally biased region" description="Basic and acidic residues" evidence="1">
    <location>
        <begin position="34"/>
        <end position="43"/>
    </location>
</feature>
<dbReference type="Gene3D" id="2.60.120.560">
    <property type="entry name" value="Exo-inulinase, domain 1"/>
    <property type="match status" value="1"/>
</dbReference>
<dbReference type="GO" id="GO:0016787">
    <property type="term" value="F:hydrolase activity"/>
    <property type="evidence" value="ECO:0007669"/>
    <property type="project" value="InterPro"/>
</dbReference>
<feature type="domain" description="3-keto-alpha-glucoside-1,2-lyase/3-keto-2-hydroxy-glucal hydratase" evidence="2">
    <location>
        <begin position="46"/>
        <end position="209"/>
    </location>
</feature>
<reference evidence="3 4" key="1">
    <citation type="submission" date="2019-02" db="EMBL/GenBank/DDBJ databases">
        <title>Deep-cultivation of Planctomycetes and their phenomic and genomic characterization uncovers novel biology.</title>
        <authorList>
            <person name="Wiegand S."/>
            <person name="Jogler M."/>
            <person name="Boedeker C."/>
            <person name="Pinto D."/>
            <person name="Vollmers J."/>
            <person name="Rivas-Marin E."/>
            <person name="Kohn T."/>
            <person name="Peeters S.H."/>
            <person name="Heuer A."/>
            <person name="Rast P."/>
            <person name="Oberbeckmann S."/>
            <person name="Bunk B."/>
            <person name="Jeske O."/>
            <person name="Meyerdierks A."/>
            <person name="Storesund J.E."/>
            <person name="Kallscheuer N."/>
            <person name="Luecker S."/>
            <person name="Lage O.M."/>
            <person name="Pohl T."/>
            <person name="Merkel B.J."/>
            <person name="Hornburger P."/>
            <person name="Mueller R.-W."/>
            <person name="Bruemmer F."/>
            <person name="Labrenz M."/>
            <person name="Spormann A.M."/>
            <person name="Op Den Camp H."/>
            <person name="Overmann J."/>
            <person name="Amann R."/>
            <person name="Jetten M.S.M."/>
            <person name="Mascher T."/>
            <person name="Medema M.H."/>
            <person name="Devos D.P."/>
            <person name="Kaster A.-K."/>
            <person name="Ovreas L."/>
            <person name="Rohde M."/>
            <person name="Galperin M.Y."/>
            <person name="Jogler C."/>
        </authorList>
    </citation>
    <scope>NUCLEOTIDE SEQUENCE [LARGE SCALE GENOMIC DNA]</scope>
    <source>
        <strain evidence="3 4">Poly41</strain>
    </source>
</reference>